<evidence type="ECO:0000313" key="1">
    <source>
        <dbReference type="EMBL" id="KKP60973.1"/>
    </source>
</evidence>
<dbReference type="EMBL" id="LBPP01000006">
    <property type="protein sequence ID" value="KKP60973.1"/>
    <property type="molecule type" value="Genomic_DNA"/>
</dbReference>
<dbReference type="AlphaFoldDB" id="A0A0G0AUW6"/>
<gene>
    <name evidence="1" type="ORF">UR54_C0006G0001</name>
</gene>
<evidence type="ECO:0000313" key="2">
    <source>
        <dbReference type="Proteomes" id="UP000034688"/>
    </source>
</evidence>
<feature type="non-terminal residue" evidence="1">
    <location>
        <position position="1"/>
    </location>
</feature>
<dbReference type="Proteomes" id="UP000034688">
    <property type="component" value="Unassembled WGS sequence"/>
</dbReference>
<comment type="caution">
    <text evidence="1">The sequence shown here is derived from an EMBL/GenBank/DDBJ whole genome shotgun (WGS) entry which is preliminary data.</text>
</comment>
<sequence length="37" mass="4315">LEIKAEIITSESKKTDSFFFIDLDGLESTLFQLEKDY</sequence>
<protein>
    <submittedName>
        <fullName evidence="1">Uncharacterized protein</fullName>
    </submittedName>
</protein>
<accession>A0A0G0AUW6</accession>
<name>A0A0G0AUW6_9BACT</name>
<organism evidence="1 2">
    <name type="scientific">Candidatus Roizmanbacteria bacterium GW2011_GWA2_34_18</name>
    <dbReference type="NCBI Taxonomy" id="1618477"/>
    <lineage>
        <taxon>Bacteria</taxon>
        <taxon>Candidatus Roizmaniibacteriota</taxon>
    </lineage>
</organism>
<reference evidence="1 2" key="1">
    <citation type="journal article" date="2015" name="Nature">
        <title>rRNA introns, odd ribosomes, and small enigmatic genomes across a large radiation of phyla.</title>
        <authorList>
            <person name="Brown C.T."/>
            <person name="Hug L.A."/>
            <person name="Thomas B.C."/>
            <person name="Sharon I."/>
            <person name="Castelle C.J."/>
            <person name="Singh A."/>
            <person name="Wilkins M.J."/>
            <person name="Williams K.H."/>
            <person name="Banfield J.F."/>
        </authorList>
    </citation>
    <scope>NUCLEOTIDE SEQUENCE [LARGE SCALE GENOMIC DNA]</scope>
</reference>
<proteinExistence type="predicted"/>